<organism evidence="2">
    <name type="scientific">Culex pipiens</name>
    <name type="common">House mosquito</name>
    <dbReference type="NCBI Taxonomy" id="7175"/>
    <lineage>
        <taxon>Eukaryota</taxon>
        <taxon>Metazoa</taxon>
        <taxon>Ecdysozoa</taxon>
        <taxon>Arthropoda</taxon>
        <taxon>Hexapoda</taxon>
        <taxon>Insecta</taxon>
        <taxon>Pterygota</taxon>
        <taxon>Neoptera</taxon>
        <taxon>Endopterygota</taxon>
        <taxon>Diptera</taxon>
        <taxon>Nematocera</taxon>
        <taxon>Culicoidea</taxon>
        <taxon>Culicidae</taxon>
        <taxon>Culicinae</taxon>
        <taxon>Culicini</taxon>
        <taxon>Culex</taxon>
        <taxon>Culex</taxon>
    </lineage>
</organism>
<evidence type="ECO:0000313" key="2">
    <source>
        <dbReference type="EMBL" id="CAG6568304.1"/>
    </source>
</evidence>
<feature type="compositionally biased region" description="Basic residues" evidence="1">
    <location>
        <begin position="80"/>
        <end position="91"/>
    </location>
</feature>
<dbReference type="EMBL" id="HBUE01174282">
    <property type="protein sequence ID" value="CAG6516792.1"/>
    <property type="molecule type" value="Transcribed_RNA"/>
</dbReference>
<dbReference type="EMBL" id="HBUE01279783">
    <property type="protein sequence ID" value="CAG6568304.1"/>
    <property type="molecule type" value="Transcribed_RNA"/>
</dbReference>
<accession>A0A8D8J7R3</accession>
<sequence>MCTDAVARVAPATRVSRGPSSRTSRAATRGTLSVRSSSPAVPFRTICASCGKRTRQRRRSRARRSTPVVDSAAKGSNLTSRKRRPLMSARRCRRPHLGCRTRMTTKIWSRTLISTLRVCLRRRGS</sequence>
<dbReference type="AlphaFoldDB" id="A0A8D8J7R3"/>
<protein>
    <submittedName>
        <fullName evidence="2">(northern house mosquito) hypothetical protein</fullName>
    </submittedName>
</protein>
<reference evidence="2" key="1">
    <citation type="submission" date="2021-05" db="EMBL/GenBank/DDBJ databases">
        <authorList>
            <person name="Alioto T."/>
            <person name="Alioto T."/>
            <person name="Gomez Garrido J."/>
        </authorList>
    </citation>
    <scope>NUCLEOTIDE SEQUENCE</scope>
</reference>
<name>A0A8D8J7R3_CULPI</name>
<feature type="region of interest" description="Disordered" evidence="1">
    <location>
        <begin position="1"/>
        <end position="91"/>
    </location>
</feature>
<feature type="compositionally biased region" description="Basic residues" evidence="1">
    <location>
        <begin position="52"/>
        <end position="64"/>
    </location>
</feature>
<evidence type="ECO:0000256" key="1">
    <source>
        <dbReference type="SAM" id="MobiDB-lite"/>
    </source>
</evidence>
<proteinExistence type="predicted"/>
<feature type="compositionally biased region" description="Polar residues" evidence="1">
    <location>
        <begin position="18"/>
        <end position="39"/>
    </location>
</feature>